<dbReference type="InterPro" id="IPR036390">
    <property type="entry name" value="WH_DNA-bd_sf"/>
</dbReference>
<dbReference type="Pfam" id="PF07702">
    <property type="entry name" value="UTRA"/>
    <property type="match status" value="1"/>
</dbReference>
<dbReference type="PANTHER" id="PTHR44846:SF1">
    <property type="entry name" value="MANNOSYL-D-GLYCERATE TRANSPORT_METABOLISM SYSTEM REPRESSOR MNGR-RELATED"/>
    <property type="match status" value="1"/>
</dbReference>
<dbReference type="InterPro" id="IPR050679">
    <property type="entry name" value="Bact_HTH_transcr_reg"/>
</dbReference>
<dbReference type="GO" id="GO:0003677">
    <property type="term" value="F:DNA binding"/>
    <property type="evidence" value="ECO:0007669"/>
    <property type="project" value="UniProtKB-KW"/>
</dbReference>
<sequence length="238" mass="27527">MTKRHRNSLYFVVKEQIMKDIQLGVYKVGDRIPTESELCEQFQVSRTTVRFALQELESEGILERIQGKGTFIKRKELQLLPTRSFAEDILSQGKVPGNKIIEASVIPAESPLDEFLQIPTNSPITRIIRVRYADEEPLIYERTFIPWSLAPGLSNDNWDGSLFTHLKTKYKLSIHRSVENIKPVLADKTASKLLNIKEGMPCLQVKTFTYLIDQTPLEYNFGIFRGDFPNYRVERIFE</sequence>
<evidence type="ECO:0000256" key="2">
    <source>
        <dbReference type="ARBA" id="ARBA00023125"/>
    </source>
</evidence>
<dbReference type="SUPFAM" id="SSF64288">
    <property type="entry name" value="Chorismate lyase-like"/>
    <property type="match status" value="1"/>
</dbReference>
<dbReference type="AlphaFoldDB" id="A0A6G3ZYW7"/>
<keyword evidence="3" id="KW-0804">Transcription</keyword>
<dbReference type="EMBL" id="JAAIKC010000003">
    <property type="protein sequence ID" value="NEW06597.1"/>
    <property type="molecule type" value="Genomic_DNA"/>
</dbReference>
<dbReference type="PANTHER" id="PTHR44846">
    <property type="entry name" value="MANNOSYL-D-GLYCERATE TRANSPORT/METABOLISM SYSTEM REPRESSOR MNGR-RELATED"/>
    <property type="match status" value="1"/>
</dbReference>
<dbReference type="PROSITE" id="PS50949">
    <property type="entry name" value="HTH_GNTR"/>
    <property type="match status" value="1"/>
</dbReference>
<dbReference type="PRINTS" id="PR00035">
    <property type="entry name" value="HTHGNTR"/>
</dbReference>
<dbReference type="FunFam" id="1.10.10.10:FF:000079">
    <property type="entry name" value="GntR family transcriptional regulator"/>
    <property type="match status" value="1"/>
</dbReference>
<evidence type="ECO:0000256" key="3">
    <source>
        <dbReference type="ARBA" id="ARBA00023163"/>
    </source>
</evidence>
<dbReference type="InterPro" id="IPR000524">
    <property type="entry name" value="Tscrpt_reg_HTH_GntR"/>
</dbReference>
<dbReference type="InterPro" id="IPR028978">
    <property type="entry name" value="Chorismate_lyase_/UTRA_dom_sf"/>
</dbReference>
<dbReference type="InterPro" id="IPR011663">
    <property type="entry name" value="UTRA"/>
</dbReference>
<dbReference type="SUPFAM" id="SSF46785">
    <property type="entry name" value="Winged helix' DNA-binding domain"/>
    <property type="match status" value="1"/>
</dbReference>
<keyword evidence="1" id="KW-0805">Transcription regulation</keyword>
<dbReference type="Pfam" id="PF00392">
    <property type="entry name" value="GntR"/>
    <property type="match status" value="1"/>
</dbReference>
<evidence type="ECO:0000256" key="1">
    <source>
        <dbReference type="ARBA" id="ARBA00023015"/>
    </source>
</evidence>
<accession>A0A6G3ZYW7</accession>
<dbReference type="GO" id="GO:0003700">
    <property type="term" value="F:DNA-binding transcription factor activity"/>
    <property type="evidence" value="ECO:0007669"/>
    <property type="project" value="InterPro"/>
</dbReference>
<dbReference type="Gene3D" id="1.10.10.10">
    <property type="entry name" value="Winged helix-like DNA-binding domain superfamily/Winged helix DNA-binding domain"/>
    <property type="match status" value="1"/>
</dbReference>
<reference evidence="5" key="1">
    <citation type="submission" date="2020-02" db="EMBL/GenBank/DDBJ databases">
        <authorList>
            <person name="Shen X.-R."/>
            <person name="Zhang Y.-X."/>
        </authorList>
    </citation>
    <scope>NUCLEOTIDE SEQUENCE</scope>
    <source>
        <strain evidence="5">SYP-B3998</strain>
    </source>
</reference>
<dbReference type="SMART" id="SM00345">
    <property type="entry name" value="HTH_GNTR"/>
    <property type="match status" value="1"/>
</dbReference>
<feature type="domain" description="HTH gntR-type" evidence="4">
    <location>
        <begin position="7"/>
        <end position="75"/>
    </location>
</feature>
<keyword evidence="2" id="KW-0238">DNA-binding</keyword>
<gene>
    <name evidence="5" type="ORF">GK047_11290</name>
</gene>
<dbReference type="GO" id="GO:0045892">
    <property type="term" value="P:negative regulation of DNA-templated transcription"/>
    <property type="evidence" value="ECO:0007669"/>
    <property type="project" value="TreeGrafter"/>
</dbReference>
<dbReference type="InterPro" id="IPR036388">
    <property type="entry name" value="WH-like_DNA-bd_sf"/>
</dbReference>
<dbReference type="SMART" id="SM00866">
    <property type="entry name" value="UTRA"/>
    <property type="match status" value="1"/>
</dbReference>
<evidence type="ECO:0000313" key="5">
    <source>
        <dbReference type="EMBL" id="NEW06597.1"/>
    </source>
</evidence>
<dbReference type="Gene3D" id="3.40.1410.10">
    <property type="entry name" value="Chorismate lyase-like"/>
    <property type="match status" value="1"/>
</dbReference>
<dbReference type="RefSeq" id="WP_163945888.1">
    <property type="nucleotide sequence ID" value="NZ_JAAIKC010000003.1"/>
</dbReference>
<proteinExistence type="predicted"/>
<name>A0A6G3ZYW7_9BACL</name>
<protein>
    <submittedName>
        <fullName evidence="5">GntR family transcriptional regulator</fullName>
    </submittedName>
</protein>
<organism evidence="5">
    <name type="scientific">Paenibacillus sp. SYP-B3998</name>
    <dbReference type="NCBI Taxonomy" id="2678564"/>
    <lineage>
        <taxon>Bacteria</taxon>
        <taxon>Bacillati</taxon>
        <taxon>Bacillota</taxon>
        <taxon>Bacilli</taxon>
        <taxon>Bacillales</taxon>
        <taxon>Paenibacillaceae</taxon>
        <taxon>Paenibacillus</taxon>
    </lineage>
</organism>
<dbReference type="CDD" id="cd07377">
    <property type="entry name" value="WHTH_GntR"/>
    <property type="match status" value="1"/>
</dbReference>
<comment type="caution">
    <text evidence="5">The sequence shown here is derived from an EMBL/GenBank/DDBJ whole genome shotgun (WGS) entry which is preliminary data.</text>
</comment>
<evidence type="ECO:0000259" key="4">
    <source>
        <dbReference type="PROSITE" id="PS50949"/>
    </source>
</evidence>